<proteinExistence type="predicted"/>
<gene>
    <name evidence="2" type="ORF">IDM49_02995</name>
</gene>
<protein>
    <submittedName>
        <fullName evidence="2">Folate-binding protein YgfZ</fullName>
    </submittedName>
</protein>
<evidence type="ECO:0000313" key="3">
    <source>
        <dbReference type="Proteomes" id="UP000516404"/>
    </source>
</evidence>
<dbReference type="KEGG" id="rter:IDM49_02995"/>
<dbReference type="Gene3D" id="3.30.1360.120">
    <property type="entry name" value="Probable tRNA modification gtpase trme, domain 1"/>
    <property type="match status" value="1"/>
</dbReference>
<dbReference type="RefSeq" id="WP_190724981.1">
    <property type="nucleotide sequence ID" value="NZ_CP061539.1"/>
</dbReference>
<dbReference type="SUPFAM" id="SSF103025">
    <property type="entry name" value="Folate-binding domain"/>
    <property type="match status" value="1"/>
</dbReference>
<dbReference type="InterPro" id="IPR045179">
    <property type="entry name" value="YgfZ/GcvT"/>
</dbReference>
<dbReference type="AlphaFoldDB" id="A0A7H2BF10"/>
<evidence type="ECO:0000256" key="1">
    <source>
        <dbReference type="ARBA" id="ARBA00022946"/>
    </source>
</evidence>
<keyword evidence="3" id="KW-1185">Reference proteome</keyword>
<sequence length="379" mass="41517">MSDYVSPLMQRYGTFSATGADAGVAAHYGDPMREQRRLARATDQPVIVDFSHLGVVTVTGADRGTWLTTLSSQVMTSPDVARGSELLLMSVQGRIEFYAHAVEAHDTVWLIVERDQAQPLTDFLNSMKFMLRVEIENRTAEYAVVGSTQNMAQLDAAPDTLKDAVTWCDPWPGIVTGGFSYAATDNHPGTERNWYLYILPAEHLEALGESCELAGTWAAEALRVEAWRPRAAYEIDEKTIPHELDLMRTAVHLNKGCYKGQETVARVHNLGHPPRRLVFLDLDGTEHTQPPVGSAVYAGTKKVGRVTSVALHHEAGPIALAVIKRNVDPKAQLIVSEESLADDGEKNAPTVDYAASQMVIVAPDAGQVVGRRNMGDFLR</sequence>
<reference evidence="2 3" key="1">
    <citation type="submission" date="2020-09" db="EMBL/GenBank/DDBJ databases">
        <title>Investigation of environmental microbes.</title>
        <authorList>
            <person name="Ou Y."/>
            <person name="Kang Q."/>
        </authorList>
    </citation>
    <scope>NUCLEOTIDE SEQUENCE [LARGE SCALE GENOMIC DNA]</scope>
    <source>
        <strain evidence="2 3">KJZ-14</strain>
    </source>
</reference>
<dbReference type="GeneID" id="96623194"/>
<dbReference type="Proteomes" id="UP000516404">
    <property type="component" value="Chromosome"/>
</dbReference>
<name>A0A7H2BF10_9MICC</name>
<evidence type="ECO:0000313" key="2">
    <source>
        <dbReference type="EMBL" id="QNV38256.1"/>
    </source>
</evidence>
<dbReference type="EMBL" id="CP061539">
    <property type="protein sequence ID" value="QNV38256.1"/>
    <property type="molecule type" value="Genomic_DNA"/>
</dbReference>
<dbReference type="PANTHER" id="PTHR22602:SF0">
    <property type="entry name" value="TRANSFERASE CAF17, MITOCHONDRIAL-RELATED"/>
    <property type="match status" value="1"/>
</dbReference>
<keyword evidence="1" id="KW-0809">Transit peptide</keyword>
<dbReference type="NCBIfam" id="TIGR03317">
    <property type="entry name" value="ygfZ_signature"/>
    <property type="match status" value="1"/>
</dbReference>
<organism evidence="2 3">
    <name type="scientific">Rothia terrae</name>
    <dbReference type="NCBI Taxonomy" id="396015"/>
    <lineage>
        <taxon>Bacteria</taxon>
        <taxon>Bacillati</taxon>
        <taxon>Actinomycetota</taxon>
        <taxon>Actinomycetes</taxon>
        <taxon>Micrococcales</taxon>
        <taxon>Micrococcaceae</taxon>
        <taxon>Rothia</taxon>
    </lineage>
</organism>
<accession>A0A7H2BF10</accession>
<dbReference type="InterPro" id="IPR017703">
    <property type="entry name" value="YgfZ/GCV_T_CS"/>
</dbReference>
<dbReference type="InterPro" id="IPR027266">
    <property type="entry name" value="TrmE/GcvT-like"/>
</dbReference>
<dbReference type="PANTHER" id="PTHR22602">
    <property type="entry name" value="TRANSFERASE CAF17, MITOCHONDRIAL-RELATED"/>
    <property type="match status" value="1"/>
</dbReference>
<dbReference type="GO" id="GO:0016226">
    <property type="term" value="P:iron-sulfur cluster assembly"/>
    <property type="evidence" value="ECO:0007669"/>
    <property type="project" value="TreeGrafter"/>
</dbReference>